<dbReference type="EMBL" id="BAAAQK010000017">
    <property type="protein sequence ID" value="GAA1858826.1"/>
    <property type="molecule type" value="Genomic_DNA"/>
</dbReference>
<feature type="transmembrane region" description="Helical" evidence="9">
    <location>
        <begin position="124"/>
        <end position="148"/>
    </location>
</feature>
<comment type="caution">
    <text evidence="10">The sequence shown here is derived from an EMBL/GenBank/DDBJ whole genome shotgun (WGS) entry which is preliminary data.</text>
</comment>
<dbReference type="PANTHER" id="PTHR32196:SF21">
    <property type="entry name" value="ABC TRANSPORTER PERMEASE PROTEIN YPHD-RELATED"/>
    <property type="match status" value="1"/>
</dbReference>
<keyword evidence="7 9" id="KW-0472">Membrane</keyword>
<gene>
    <name evidence="10" type="ORF">GCM10009836_43830</name>
</gene>
<keyword evidence="3" id="KW-1003">Cell membrane</keyword>
<evidence type="ECO:0000256" key="4">
    <source>
        <dbReference type="ARBA" id="ARBA00022519"/>
    </source>
</evidence>
<evidence type="ECO:0000256" key="2">
    <source>
        <dbReference type="ARBA" id="ARBA00022448"/>
    </source>
</evidence>
<name>A0ABN2NAS4_9PSEU</name>
<reference evidence="10 11" key="1">
    <citation type="journal article" date="2019" name="Int. J. Syst. Evol. Microbiol.">
        <title>The Global Catalogue of Microorganisms (GCM) 10K type strain sequencing project: providing services to taxonomists for standard genome sequencing and annotation.</title>
        <authorList>
            <consortium name="The Broad Institute Genomics Platform"/>
            <consortium name="The Broad Institute Genome Sequencing Center for Infectious Disease"/>
            <person name="Wu L."/>
            <person name="Ma J."/>
        </authorList>
    </citation>
    <scope>NUCLEOTIDE SEQUENCE [LARGE SCALE GENOMIC DNA]</scope>
    <source>
        <strain evidence="10 11">JCM 16009</strain>
    </source>
</reference>
<feature type="transmembrane region" description="Helical" evidence="9">
    <location>
        <begin position="72"/>
        <end position="93"/>
    </location>
</feature>
<organism evidence="10 11">
    <name type="scientific">Pseudonocardia ailaonensis</name>
    <dbReference type="NCBI Taxonomy" id="367279"/>
    <lineage>
        <taxon>Bacteria</taxon>
        <taxon>Bacillati</taxon>
        <taxon>Actinomycetota</taxon>
        <taxon>Actinomycetes</taxon>
        <taxon>Pseudonocardiales</taxon>
        <taxon>Pseudonocardiaceae</taxon>
        <taxon>Pseudonocardia</taxon>
    </lineage>
</organism>
<feature type="transmembrane region" description="Helical" evidence="9">
    <location>
        <begin position="267"/>
        <end position="286"/>
    </location>
</feature>
<sequence>MSNAAIGARQSVDPDPSAPPGSPTGPSRGRRSSWRLARGFGVDRFSGLYVAILLIVVFSLLDPVRFGTLNNFRIIAASQAITGILVLGLIISLLSGVFDISIAANMTLAISFVGWLQASGLNAGLAVLITLCVGAAVGATNAAIILFLKVDPVIATLGTSSILAALTYWIAQGNTIVDGISPTFAEFGRYRILTIPAPVFYFLGIALILWYVLEHTPAGRYMYAIGSNAEAARLSGLKVRRLQWIALISSGVLGAFAGVVLTMQLGAASYGAGAPYLLTAFAVAFLGSTQVRPGRFNVGGTIVALYLLAIGVKGLELQYPSLPWIKDLFVGAALIVAVAIGARAALRRANPAAGRRSRRRAASGDDGASAVAEQPLVEPKP</sequence>
<evidence type="ECO:0000256" key="9">
    <source>
        <dbReference type="SAM" id="Phobius"/>
    </source>
</evidence>
<keyword evidence="4" id="KW-0997">Cell inner membrane</keyword>
<keyword evidence="5 9" id="KW-0812">Transmembrane</keyword>
<keyword evidence="11" id="KW-1185">Reference proteome</keyword>
<feature type="transmembrane region" description="Helical" evidence="9">
    <location>
        <begin position="328"/>
        <end position="346"/>
    </location>
</feature>
<evidence type="ECO:0000256" key="5">
    <source>
        <dbReference type="ARBA" id="ARBA00022692"/>
    </source>
</evidence>
<evidence type="ECO:0000256" key="3">
    <source>
        <dbReference type="ARBA" id="ARBA00022475"/>
    </source>
</evidence>
<feature type="transmembrane region" description="Helical" evidence="9">
    <location>
        <begin position="191"/>
        <end position="213"/>
    </location>
</feature>
<comment type="subcellular location">
    <subcellularLocation>
        <location evidence="1">Cell membrane</location>
        <topology evidence="1">Multi-pass membrane protein</topology>
    </subcellularLocation>
</comment>
<protein>
    <recommendedName>
        <fullName evidence="12">ABC transporter permease</fullName>
    </recommendedName>
</protein>
<dbReference type="Pfam" id="PF02653">
    <property type="entry name" value="BPD_transp_2"/>
    <property type="match status" value="1"/>
</dbReference>
<evidence type="ECO:0000256" key="1">
    <source>
        <dbReference type="ARBA" id="ARBA00004651"/>
    </source>
</evidence>
<feature type="transmembrane region" description="Helical" evidence="9">
    <location>
        <begin position="298"/>
        <end position="316"/>
    </location>
</feature>
<feature type="transmembrane region" description="Helical" evidence="9">
    <location>
        <begin position="242"/>
        <end position="261"/>
    </location>
</feature>
<dbReference type="RefSeq" id="WP_344420089.1">
    <property type="nucleotide sequence ID" value="NZ_BAAAQK010000017.1"/>
</dbReference>
<keyword evidence="2" id="KW-0813">Transport</keyword>
<evidence type="ECO:0000256" key="8">
    <source>
        <dbReference type="SAM" id="MobiDB-lite"/>
    </source>
</evidence>
<evidence type="ECO:0000256" key="7">
    <source>
        <dbReference type="ARBA" id="ARBA00023136"/>
    </source>
</evidence>
<dbReference type="InterPro" id="IPR001851">
    <property type="entry name" value="ABC_transp_permease"/>
</dbReference>
<dbReference type="PANTHER" id="PTHR32196">
    <property type="entry name" value="ABC TRANSPORTER PERMEASE PROTEIN YPHD-RELATED-RELATED"/>
    <property type="match status" value="1"/>
</dbReference>
<proteinExistence type="predicted"/>
<evidence type="ECO:0008006" key="12">
    <source>
        <dbReference type="Google" id="ProtNLM"/>
    </source>
</evidence>
<dbReference type="CDD" id="cd06579">
    <property type="entry name" value="TM_PBP1_transp_AraH_like"/>
    <property type="match status" value="1"/>
</dbReference>
<evidence type="ECO:0000313" key="10">
    <source>
        <dbReference type="EMBL" id="GAA1858826.1"/>
    </source>
</evidence>
<evidence type="ECO:0000313" key="11">
    <source>
        <dbReference type="Proteomes" id="UP001500449"/>
    </source>
</evidence>
<feature type="region of interest" description="Disordered" evidence="8">
    <location>
        <begin position="354"/>
        <end position="381"/>
    </location>
</feature>
<dbReference type="Proteomes" id="UP001500449">
    <property type="component" value="Unassembled WGS sequence"/>
</dbReference>
<feature type="region of interest" description="Disordered" evidence="8">
    <location>
        <begin position="1"/>
        <end position="31"/>
    </location>
</feature>
<evidence type="ECO:0000256" key="6">
    <source>
        <dbReference type="ARBA" id="ARBA00022989"/>
    </source>
</evidence>
<feature type="transmembrane region" description="Helical" evidence="9">
    <location>
        <begin position="153"/>
        <end position="171"/>
    </location>
</feature>
<keyword evidence="6 9" id="KW-1133">Transmembrane helix</keyword>
<accession>A0ABN2NAS4</accession>
<feature type="transmembrane region" description="Helical" evidence="9">
    <location>
        <begin position="40"/>
        <end position="60"/>
    </location>
</feature>